<dbReference type="RefSeq" id="WP_125843490.1">
    <property type="nucleotide sequence ID" value="NZ_JACHXH010000003.1"/>
</dbReference>
<name>A0A427N5M1_9HYPH</name>
<accession>A0A427N5M1</accession>
<dbReference type="Proteomes" id="UP000277279">
    <property type="component" value="Unassembled WGS sequence"/>
</dbReference>
<evidence type="ECO:0000313" key="1">
    <source>
        <dbReference type="EMBL" id="MBB3133510.1"/>
    </source>
</evidence>
<reference evidence="1 4" key="2">
    <citation type="submission" date="2020-08" db="EMBL/GenBank/DDBJ databases">
        <title>Genomic Encyclopedia of Type Strains, Phase III (KMG-III): the genomes of soil and plant-associated and newly described type strains.</title>
        <authorList>
            <person name="Whitman W."/>
        </authorList>
    </citation>
    <scope>NUCLEOTIDE SEQUENCE [LARGE SCALE GENOMIC DNA]</scope>
    <source>
        <strain evidence="1 4">CECT 4113</strain>
    </source>
</reference>
<dbReference type="InterPro" id="IPR027405">
    <property type="entry name" value="YidB-like"/>
</dbReference>
<dbReference type="EMBL" id="JACHXH010000003">
    <property type="protein sequence ID" value="MBB3133510.1"/>
    <property type="molecule type" value="Genomic_DNA"/>
</dbReference>
<reference evidence="2 3" key="1">
    <citation type="submission" date="2018-11" db="EMBL/GenBank/DDBJ databases">
        <authorList>
            <person name="Huo Y."/>
        </authorList>
    </citation>
    <scope>NUCLEOTIDE SEQUENCE [LARGE SCALE GENOMIC DNA]</scope>
    <source>
        <strain evidence="2 3">DSM 30132</strain>
    </source>
</reference>
<protein>
    <submittedName>
        <fullName evidence="2">DUF937 domain-containing protein</fullName>
    </submittedName>
    <submittedName>
        <fullName evidence="1">Uncharacterized protein YidB (DUF937 family)</fullName>
    </submittedName>
</protein>
<keyword evidence="4" id="KW-1185">Reference proteome</keyword>
<evidence type="ECO:0000313" key="3">
    <source>
        <dbReference type="Proteomes" id="UP000277279"/>
    </source>
</evidence>
<dbReference type="Proteomes" id="UP000518315">
    <property type="component" value="Unassembled WGS sequence"/>
</dbReference>
<dbReference type="Pfam" id="PF20159">
    <property type="entry name" value="YidB"/>
    <property type="match status" value="1"/>
</dbReference>
<dbReference type="SUPFAM" id="SSF140804">
    <property type="entry name" value="YidB-like"/>
    <property type="match status" value="1"/>
</dbReference>
<dbReference type="Gene3D" id="1.10.10.690">
    <property type="entry name" value="YidB-like"/>
    <property type="match status" value="1"/>
</dbReference>
<dbReference type="EMBL" id="RJJT01000003">
    <property type="protein sequence ID" value="RSB82100.1"/>
    <property type="molecule type" value="Genomic_DNA"/>
</dbReference>
<dbReference type="InterPro" id="IPR045372">
    <property type="entry name" value="YidB"/>
</dbReference>
<proteinExistence type="predicted"/>
<organism evidence="2 3">
    <name type="scientific">Rhizobium pisi</name>
    <dbReference type="NCBI Taxonomy" id="574561"/>
    <lineage>
        <taxon>Bacteria</taxon>
        <taxon>Pseudomonadati</taxon>
        <taxon>Pseudomonadota</taxon>
        <taxon>Alphaproteobacteria</taxon>
        <taxon>Hyphomicrobiales</taxon>
        <taxon>Rhizobiaceae</taxon>
        <taxon>Rhizobium/Agrobacterium group</taxon>
        <taxon>Rhizobium</taxon>
    </lineage>
</organism>
<gene>
    <name evidence="2" type="ORF">EFD55_04900</name>
    <name evidence="1" type="ORF">FHS26_001214</name>
</gene>
<evidence type="ECO:0000313" key="4">
    <source>
        <dbReference type="Proteomes" id="UP000518315"/>
    </source>
</evidence>
<evidence type="ECO:0000313" key="2">
    <source>
        <dbReference type="EMBL" id="RSB82100.1"/>
    </source>
</evidence>
<dbReference type="AlphaFoldDB" id="A0A427N5M1"/>
<dbReference type="OrthoDB" id="4235777at2"/>
<sequence>MSFFDNLGGMLSKAISSHPGGLSGLMSDAFSQFGGLDGVVAKLNEAGLGSQVNSWLGRGENQPITPEEIRSALSNEYLVSLAQKLGVPTDQVANILAQHLPAAVDQASPDGTIRSS</sequence>
<comment type="caution">
    <text evidence="2">The sequence shown here is derived from an EMBL/GenBank/DDBJ whole genome shotgun (WGS) entry which is preliminary data.</text>
</comment>